<dbReference type="InterPro" id="IPR005302">
    <property type="entry name" value="MoCF_Sase_C"/>
</dbReference>
<dbReference type="GO" id="GO:0003824">
    <property type="term" value="F:catalytic activity"/>
    <property type="evidence" value="ECO:0007669"/>
    <property type="project" value="InterPro"/>
</dbReference>
<keyword evidence="1" id="KW-0812">Transmembrane</keyword>
<dbReference type="SUPFAM" id="SSF50800">
    <property type="entry name" value="PK beta-barrel domain-like"/>
    <property type="match status" value="1"/>
</dbReference>
<dbReference type="EMBL" id="JAVRRL010000006">
    <property type="protein sequence ID" value="KAK5117043.1"/>
    <property type="molecule type" value="Genomic_DNA"/>
</dbReference>
<evidence type="ECO:0000259" key="2">
    <source>
        <dbReference type="PROSITE" id="PS51340"/>
    </source>
</evidence>
<sequence length="433" mass="48630">MGTTAQAMVRAVNDMADAAAELISAVRQQGPGVIIQRIRDFDVTKVDMSTVNLSLVLLLTVLMGITIMIVLANVVKEEPAPGIHKENRALGAGSAAIEKANAPPIPPPTEVVSLRVYPIKSCRGFEVDHTRLRKSGLTLDRNWMFVSKKDMNFMTIRTDSSMTLIDTTITEGEPEGKEGRREQFLGISISGTDKFIQIPAFPTPDWLKANTTLTEVEIWEQKTDGYEYGPDINKIFCDFFNKDVALVYKGPSTRPVAVNGSKELYGKETPHHFADVMSLQIASEASIKDLNKKLKAKDPKSEELTIERFRPNIIVKGRDDHPWEEDTWKRIRLLTVIPSEEALYKIDLDVVARCARCQVPNVNPETGKKHDKEPWTELMRYRRVDKGGVAKYKPCFGMLCLPKNDGRIVVGARLEVLETTDKHSYNEARFEDL</sequence>
<dbReference type="PANTHER" id="PTHR14237:SF19">
    <property type="entry name" value="MITOCHONDRIAL AMIDOXIME REDUCING COMPONENT 1"/>
    <property type="match status" value="1"/>
</dbReference>
<dbReference type="Pfam" id="PF03473">
    <property type="entry name" value="MOSC"/>
    <property type="match status" value="1"/>
</dbReference>
<dbReference type="PROSITE" id="PS51340">
    <property type="entry name" value="MOSC"/>
    <property type="match status" value="1"/>
</dbReference>
<accession>A0AAN7TVT4</accession>
<evidence type="ECO:0000256" key="1">
    <source>
        <dbReference type="SAM" id="Phobius"/>
    </source>
</evidence>
<reference evidence="3" key="1">
    <citation type="submission" date="2023-08" db="EMBL/GenBank/DDBJ databases">
        <title>Black Yeasts Isolated from many extreme environments.</title>
        <authorList>
            <person name="Coleine C."/>
            <person name="Stajich J.E."/>
            <person name="Selbmann L."/>
        </authorList>
    </citation>
    <scope>NUCLEOTIDE SEQUENCE</scope>
    <source>
        <strain evidence="3">CCFEE 5401</strain>
    </source>
</reference>
<proteinExistence type="predicted"/>
<evidence type="ECO:0000313" key="3">
    <source>
        <dbReference type="EMBL" id="KAK5117043.1"/>
    </source>
</evidence>
<feature type="domain" description="MOSC" evidence="2">
    <location>
        <begin position="250"/>
        <end position="417"/>
    </location>
</feature>
<keyword evidence="1" id="KW-0472">Membrane</keyword>
<organism evidence="3 4">
    <name type="scientific">Meristemomyces frigidus</name>
    <dbReference type="NCBI Taxonomy" id="1508187"/>
    <lineage>
        <taxon>Eukaryota</taxon>
        <taxon>Fungi</taxon>
        <taxon>Dikarya</taxon>
        <taxon>Ascomycota</taxon>
        <taxon>Pezizomycotina</taxon>
        <taxon>Dothideomycetes</taxon>
        <taxon>Dothideomycetidae</taxon>
        <taxon>Mycosphaerellales</taxon>
        <taxon>Teratosphaeriaceae</taxon>
        <taxon>Meristemomyces</taxon>
    </lineage>
</organism>
<dbReference type="PANTHER" id="PTHR14237">
    <property type="entry name" value="MOLYBDOPTERIN COFACTOR SULFURASE MOSC"/>
    <property type="match status" value="1"/>
</dbReference>
<protein>
    <recommendedName>
        <fullName evidence="2">MOSC domain-containing protein</fullName>
    </recommendedName>
</protein>
<dbReference type="GO" id="GO:0030151">
    <property type="term" value="F:molybdenum ion binding"/>
    <property type="evidence" value="ECO:0007669"/>
    <property type="project" value="InterPro"/>
</dbReference>
<evidence type="ECO:0000313" key="4">
    <source>
        <dbReference type="Proteomes" id="UP001310890"/>
    </source>
</evidence>
<name>A0AAN7TVT4_9PEZI</name>
<dbReference type="InterPro" id="IPR005303">
    <property type="entry name" value="MOCOS_middle"/>
</dbReference>
<dbReference type="GO" id="GO:0030170">
    <property type="term" value="F:pyridoxal phosphate binding"/>
    <property type="evidence" value="ECO:0007669"/>
    <property type="project" value="InterPro"/>
</dbReference>
<feature type="transmembrane region" description="Helical" evidence="1">
    <location>
        <begin position="53"/>
        <end position="75"/>
    </location>
</feature>
<dbReference type="AlphaFoldDB" id="A0AAN7TVT4"/>
<comment type="caution">
    <text evidence="3">The sequence shown here is derived from an EMBL/GenBank/DDBJ whole genome shotgun (WGS) entry which is preliminary data.</text>
</comment>
<dbReference type="Proteomes" id="UP001310890">
    <property type="component" value="Unassembled WGS sequence"/>
</dbReference>
<keyword evidence="1" id="KW-1133">Transmembrane helix</keyword>
<dbReference type="SUPFAM" id="SSF141673">
    <property type="entry name" value="MOSC N-terminal domain-like"/>
    <property type="match status" value="1"/>
</dbReference>
<dbReference type="Pfam" id="PF03476">
    <property type="entry name" value="MOSC_N"/>
    <property type="match status" value="1"/>
</dbReference>
<gene>
    <name evidence="3" type="ORF">LTR62_006764</name>
</gene>
<dbReference type="InterPro" id="IPR011037">
    <property type="entry name" value="Pyrv_Knase-like_insert_dom_sf"/>
</dbReference>